<keyword evidence="2" id="KW-1185">Reference proteome</keyword>
<gene>
    <name evidence="1" type="ORF">JIN83_13410</name>
</gene>
<accession>A0AAE2SD28</accession>
<sequence>MKGDSFLLALTLLSTSCSITSYIKTPRPAAPHQAPATQMAEDRVRIQVYSHGWHAGLVLPASALRRHAWTEDLQIAQNQYVELGWGSEEFYRTEGLNTPMIVRGLFWPTAAVMHIERFDESPYQHYPYSQLETFDLTEEEADRLVTHLSRSFARSKDGQGKLRLIDLGPGLKPNSSYYRSRSKYFYPQTCNIWTANLLRAAGIQVRRTTRSPKLMEEIRESPRLVR</sequence>
<dbReference type="InterPro" id="IPR011727">
    <property type="entry name" value="CHP02117"/>
</dbReference>
<comment type="caution">
    <text evidence="1">The sequence shown here is derived from an EMBL/GenBank/DDBJ whole genome shotgun (WGS) entry which is preliminary data.</text>
</comment>
<dbReference type="Proteomes" id="UP000634206">
    <property type="component" value="Unassembled WGS sequence"/>
</dbReference>
<reference evidence="1" key="1">
    <citation type="submission" date="2021-01" db="EMBL/GenBank/DDBJ databases">
        <title>Modified the classification status of verrucomicrobia.</title>
        <authorList>
            <person name="Feng X."/>
        </authorList>
    </citation>
    <scope>NUCLEOTIDE SEQUENCE</scope>
    <source>
        <strain evidence="1">5K15</strain>
    </source>
</reference>
<dbReference type="Pfam" id="PF09601">
    <property type="entry name" value="DUF2459"/>
    <property type="match status" value="1"/>
</dbReference>
<dbReference type="EMBL" id="JAENIG010000009">
    <property type="protein sequence ID" value="MBK1855965.1"/>
    <property type="molecule type" value="Genomic_DNA"/>
</dbReference>
<organism evidence="1 2">
    <name type="scientific">Oceaniferula flava</name>
    <dbReference type="NCBI Taxonomy" id="2800421"/>
    <lineage>
        <taxon>Bacteria</taxon>
        <taxon>Pseudomonadati</taxon>
        <taxon>Verrucomicrobiota</taxon>
        <taxon>Verrucomicrobiia</taxon>
        <taxon>Verrucomicrobiales</taxon>
        <taxon>Verrucomicrobiaceae</taxon>
        <taxon>Oceaniferula</taxon>
    </lineage>
</organism>
<dbReference type="RefSeq" id="WP_309490577.1">
    <property type="nucleotide sequence ID" value="NZ_JAENIG010000009.1"/>
</dbReference>
<dbReference type="PROSITE" id="PS51257">
    <property type="entry name" value="PROKAR_LIPOPROTEIN"/>
    <property type="match status" value="1"/>
</dbReference>
<evidence type="ECO:0000313" key="2">
    <source>
        <dbReference type="Proteomes" id="UP000634206"/>
    </source>
</evidence>
<evidence type="ECO:0000313" key="1">
    <source>
        <dbReference type="EMBL" id="MBK1855965.1"/>
    </source>
</evidence>
<name>A0AAE2SD28_9BACT</name>
<dbReference type="AlphaFoldDB" id="A0AAE2SD28"/>
<proteinExistence type="predicted"/>
<protein>
    <submittedName>
        <fullName evidence="1">DUF2459 domain-containing protein</fullName>
    </submittedName>
</protein>